<dbReference type="SUPFAM" id="SSF51971">
    <property type="entry name" value="Nucleotide-binding domain"/>
    <property type="match status" value="2"/>
</dbReference>
<dbReference type="GO" id="GO:0071949">
    <property type="term" value="F:FAD binding"/>
    <property type="evidence" value="ECO:0007669"/>
    <property type="project" value="InterPro"/>
</dbReference>
<evidence type="ECO:0000256" key="5">
    <source>
        <dbReference type="ARBA" id="ARBA00023002"/>
    </source>
</evidence>
<dbReference type="InterPro" id="IPR006076">
    <property type="entry name" value="FAD-dep_OxRdtase"/>
</dbReference>
<dbReference type="SUPFAM" id="SSF54373">
    <property type="entry name" value="FAD-linked reductases, C-terminal domain"/>
    <property type="match status" value="2"/>
</dbReference>
<comment type="cofactor">
    <cofactor evidence="1">
        <name>FAD</name>
        <dbReference type="ChEBI" id="CHEBI:57692"/>
    </cofactor>
</comment>
<name>A0A8H8CFH8_PSICU</name>
<reference evidence="7" key="1">
    <citation type="submission" date="2021-02" db="EMBL/GenBank/DDBJ databases">
        <title>Psilocybe cubensis genome.</title>
        <authorList>
            <person name="Mckernan K.J."/>
            <person name="Crawford S."/>
            <person name="Trippe A."/>
            <person name="Kane L.T."/>
            <person name="Mclaughlin S."/>
        </authorList>
    </citation>
    <scope>NUCLEOTIDE SEQUENCE [LARGE SCALE GENOMIC DNA]</scope>
    <source>
        <strain evidence="7">MGC-MH-2018</strain>
    </source>
</reference>
<organism evidence="7">
    <name type="scientific">Psilocybe cubensis</name>
    <name type="common">Psychedelic mushroom</name>
    <name type="synonym">Stropharia cubensis</name>
    <dbReference type="NCBI Taxonomy" id="181762"/>
    <lineage>
        <taxon>Eukaryota</taxon>
        <taxon>Fungi</taxon>
        <taxon>Dikarya</taxon>
        <taxon>Basidiomycota</taxon>
        <taxon>Agaricomycotina</taxon>
        <taxon>Agaricomycetes</taxon>
        <taxon>Agaricomycetidae</taxon>
        <taxon>Agaricales</taxon>
        <taxon>Agaricineae</taxon>
        <taxon>Strophariaceae</taxon>
        <taxon>Psilocybe</taxon>
    </lineage>
</organism>
<evidence type="ECO:0000256" key="2">
    <source>
        <dbReference type="ARBA" id="ARBA00006730"/>
    </source>
</evidence>
<feature type="domain" description="FAD dependent oxidoreductase" evidence="6">
    <location>
        <begin position="353"/>
        <end position="729"/>
    </location>
</feature>
<accession>A0A8H8CFH8</accession>
<dbReference type="Pfam" id="PF01266">
    <property type="entry name" value="DAO"/>
    <property type="match status" value="2"/>
</dbReference>
<protein>
    <recommendedName>
        <fullName evidence="6">FAD dependent oxidoreductase domain-containing protein</fullName>
    </recommendedName>
</protein>
<dbReference type="PANTHER" id="PTHR11530:SF11">
    <property type="entry name" value="D-ASPARTATE OXIDASE"/>
    <property type="match status" value="1"/>
</dbReference>
<dbReference type="AlphaFoldDB" id="A0A8H8CFH8"/>
<comment type="similarity">
    <text evidence="2">Belongs to the DAMOX/DASOX family.</text>
</comment>
<keyword evidence="5" id="KW-0560">Oxidoreductase</keyword>
<evidence type="ECO:0000256" key="4">
    <source>
        <dbReference type="ARBA" id="ARBA00022827"/>
    </source>
</evidence>
<dbReference type="Gene3D" id="3.40.50.720">
    <property type="entry name" value="NAD(P)-binding Rossmann-like Domain"/>
    <property type="match status" value="2"/>
</dbReference>
<dbReference type="GO" id="GO:0019478">
    <property type="term" value="P:D-amino acid catabolic process"/>
    <property type="evidence" value="ECO:0007669"/>
    <property type="project" value="TreeGrafter"/>
</dbReference>
<gene>
    <name evidence="7" type="ORF">JR316_011456</name>
</gene>
<sequence length="736" mass="81542">MAAAYPANTSPKKKSVVVIGAGVIGLTTALKLQKHDDYQVTVVAEIIPSDPKSIKYTSRWAGAHHVYNPINDTEQHFFEEETFKVMWELSEPGNDAEESFLRIPQTEYFFVERPKPEPLEKMPHFRYLKPEELIPGAVSGCTFTTVSIDVPIYLNYLLTRFLGAGGRIMRGSLLHISQILEGGTSLFAGGSHLDALPDALVVCAGIGARFLGGVEDKNIYPVRGQTVLIRAPWVRFGRSETLDESGACTYIIPRRSSDVIVGGTRGIDDWYPQARPEITEDILKRGLALCPELAPPEVRAVRKPTLDDLLSHVVGQGCGLRPARKGGFRLELEWFDGKKVKRDDRIPIIHNYGSGVIGLTTALKIQEKGCYQVEIIADVLPSDPKTVRYTSHWAGAHYVSYHPTGTEEAEIDHTTFLEMWALSAPGGDAEDCFLRLSQTEYLEMEQGKPSPFERMPGVSLNVKLRDDFSKVINASPQFREVPKEKLIPGANYGYTFETVTIDVPLYLKYLTKRVVEAGINLVKGYVQHIDQVLEAGTWPFREDNISKDPISKTSALESAPDAVIVCAGLGARFLGGVEDLSVYPSRGQTVLLRAPWVRFGCSLETGDTWTYIIPRKSGDVVVGGIQDIDDWNPKPRPETRQDLLTRGLSLCPQLIPPEIRGDVQTSDVNTLIPLIVDEGCGLRPMRKGGPRRELEYRIARGSGDRIPVIYNYGHGTQGFIQSIGSAKMVLRLLEEA</sequence>
<dbReference type="PANTHER" id="PTHR11530">
    <property type="entry name" value="D-AMINO ACID OXIDASE"/>
    <property type="match status" value="1"/>
</dbReference>
<dbReference type="GO" id="GO:0005737">
    <property type="term" value="C:cytoplasm"/>
    <property type="evidence" value="ECO:0007669"/>
    <property type="project" value="TreeGrafter"/>
</dbReference>
<evidence type="ECO:0000259" key="6">
    <source>
        <dbReference type="Pfam" id="PF01266"/>
    </source>
</evidence>
<comment type="caution">
    <text evidence="7">The sequence shown here is derived from an EMBL/GenBank/DDBJ whole genome shotgun (WGS) entry which is preliminary data.</text>
</comment>
<keyword evidence="3" id="KW-0285">Flavoprotein</keyword>
<dbReference type="InterPro" id="IPR023209">
    <property type="entry name" value="DAO"/>
</dbReference>
<evidence type="ECO:0000256" key="3">
    <source>
        <dbReference type="ARBA" id="ARBA00022630"/>
    </source>
</evidence>
<feature type="domain" description="FAD dependent oxidoreductase" evidence="6">
    <location>
        <begin position="16"/>
        <end position="297"/>
    </location>
</feature>
<keyword evidence="4" id="KW-0274">FAD</keyword>
<evidence type="ECO:0000313" key="7">
    <source>
        <dbReference type="EMBL" id="KAG5163671.1"/>
    </source>
</evidence>
<dbReference type="EMBL" id="JAFIQS010000014">
    <property type="protein sequence ID" value="KAG5163671.1"/>
    <property type="molecule type" value="Genomic_DNA"/>
</dbReference>
<dbReference type="GO" id="GO:0003884">
    <property type="term" value="F:D-amino-acid oxidase activity"/>
    <property type="evidence" value="ECO:0007669"/>
    <property type="project" value="InterPro"/>
</dbReference>
<evidence type="ECO:0000256" key="1">
    <source>
        <dbReference type="ARBA" id="ARBA00001974"/>
    </source>
</evidence>
<proteinExistence type="inferred from homology"/>
<dbReference type="Gene3D" id="3.30.9.10">
    <property type="entry name" value="D-Amino Acid Oxidase, subunit A, domain 2"/>
    <property type="match status" value="2"/>
</dbReference>